<keyword evidence="5 10" id="KW-0812">Transmembrane</keyword>
<evidence type="ECO:0000256" key="3">
    <source>
        <dbReference type="ARBA" id="ARBA00007971"/>
    </source>
</evidence>
<evidence type="ECO:0000313" key="13">
    <source>
        <dbReference type="EMBL" id="RLE10163.1"/>
    </source>
</evidence>
<keyword evidence="4" id="KW-1003">Cell membrane</keyword>
<evidence type="ECO:0000256" key="5">
    <source>
        <dbReference type="ARBA" id="ARBA00022692"/>
    </source>
</evidence>
<evidence type="ECO:0000256" key="8">
    <source>
        <dbReference type="ARBA" id="ARBA00023143"/>
    </source>
</evidence>
<comment type="caution">
    <text evidence="13">The sequence shown here is derived from an EMBL/GenBank/DDBJ whole genome shotgun (WGS) entry which is preliminary data.</text>
</comment>
<dbReference type="Proteomes" id="UP000279422">
    <property type="component" value="Unassembled WGS sequence"/>
</dbReference>
<dbReference type="GO" id="GO:0005886">
    <property type="term" value="C:plasma membrane"/>
    <property type="evidence" value="ECO:0007669"/>
    <property type="project" value="UniProtKB-SubCell"/>
</dbReference>
<dbReference type="GO" id="GO:0071973">
    <property type="term" value="P:bacterial-type flagellum-dependent cell motility"/>
    <property type="evidence" value="ECO:0007669"/>
    <property type="project" value="InterPro"/>
</dbReference>
<accession>A0A497E514</accession>
<comment type="subcellular location">
    <subcellularLocation>
        <location evidence="1">Bacterial flagellum basal body</location>
    </subcellularLocation>
    <subcellularLocation>
        <location evidence="2">Cell membrane</location>
        <topology evidence="2">Multi-pass membrane protein</topology>
    </subcellularLocation>
</comment>
<evidence type="ECO:0000256" key="2">
    <source>
        <dbReference type="ARBA" id="ARBA00004651"/>
    </source>
</evidence>
<dbReference type="PANTHER" id="PTHR30046:SF0">
    <property type="entry name" value="FLAGELLAR M-RING PROTEIN"/>
    <property type="match status" value="1"/>
</dbReference>
<dbReference type="PRINTS" id="PR01009">
    <property type="entry name" value="FLGMRINGFLIF"/>
</dbReference>
<feature type="domain" description="Flagellar M-ring N-terminal" evidence="11">
    <location>
        <begin position="45"/>
        <end position="218"/>
    </location>
</feature>
<evidence type="ECO:0000256" key="6">
    <source>
        <dbReference type="ARBA" id="ARBA00022989"/>
    </source>
</evidence>
<keyword evidence="13" id="KW-0282">Flagellum</keyword>
<organism evidence="13 14">
    <name type="scientific">Aerophobetes bacterium</name>
    <dbReference type="NCBI Taxonomy" id="2030807"/>
    <lineage>
        <taxon>Bacteria</taxon>
        <taxon>Candidatus Aerophobota</taxon>
    </lineage>
</organism>
<evidence type="ECO:0000256" key="10">
    <source>
        <dbReference type="SAM" id="Phobius"/>
    </source>
</evidence>
<dbReference type="Pfam" id="PF01514">
    <property type="entry name" value="YscJ_FliF"/>
    <property type="match status" value="1"/>
</dbReference>
<dbReference type="EMBL" id="QMPZ01000016">
    <property type="protein sequence ID" value="RLE10163.1"/>
    <property type="molecule type" value="Genomic_DNA"/>
</dbReference>
<evidence type="ECO:0000256" key="1">
    <source>
        <dbReference type="ARBA" id="ARBA00004117"/>
    </source>
</evidence>
<comment type="similarity">
    <text evidence="3">Belongs to the FliF family.</text>
</comment>
<feature type="non-terminal residue" evidence="13">
    <location>
        <position position="407"/>
    </location>
</feature>
<protein>
    <submittedName>
        <fullName evidence="13">Flagellar M-ring protein FliF</fullName>
    </submittedName>
</protein>
<dbReference type="InterPro" id="IPR013556">
    <property type="entry name" value="Flag_M-ring_C"/>
</dbReference>
<dbReference type="Pfam" id="PF08345">
    <property type="entry name" value="YscJ_FliF_C"/>
    <property type="match status" value="1"/>
</dbReference>
<dbReference type="InterPro" id="IPR006182">
    <property type="entry name" value="FliF_N_dom"/>
</dbReference>
<proteinExistence type="inferred from homology"/>
<dbReference type="InterPro" id="IPR045851">
    <property type="entry name" value="AMP-bd_C_sf"/>
</dbReference>
<keyword evidence="13" id="KW-0969">Cilium</keyword>
<name>A0A497E514_UNCAE</name>
<evidence type="ECO:0000256" key="7">
    <source>
        <dbReference type="ARBA" id="ARBA00023136"/>
    </source>
</evidence>
<dbReference type="InterPro" id="IPR043427">
    <property type="entry name" value="YscJ/FliF"/>
</dbReference>
<dbReference type="GO" id="GO:0003774">
    <property type="term" value="F:cytoskeletal motor activity"/>
    <property type="evidence" value="ECO:0007669"/>
    <property type="project" value="InterPro"/>
</dbReference>
<reference evidence="13 14" key="1">
    <citation type="submission" date="2018-06" db="EMBL/GenBank/DDBJ databases">
        <title>Extensive metabolic versatility and redundancy in microbially diverse, dynamic hydrothermal sediments.</title>
        <authorList>
            <person name="Dombrowski N."/>
            <person name="Teske A."/>
            <person name="Baker B.J."/>
        </authorList>
    </citation>
    <scope>NUCLEOTIDE SEQUENCE [LARGE SCALE GENOMIC DNA]</scope>
    <source>
        <strain evidence="13">B47_G16</strain>
    </source>
</reference>
<evidence type="ECO:0000259" key="11">
    <source>
        <dbReference type="Pfam" id="PF01514"/>
    </source>
</evidence>
<dbReference type="NCBIfam" id="TIGR00206">
    <property type="entry name" value="fliF"/>
    <property type="match status" value="1"/>
</dbReference>
<dbReference type="PANTHER" id="PTHR30046">
    <property type="entry name" value="FLAGELLAR M-RING PROTEIN"/>
    <property type="match status" value="1"/>
</dbReference>
<dbReference type="InterPro" id="IPR000067">
    <property type="entry name" value="FlgMring_FliF"/>
</dbReference>
<feature type="region of interest" description="Disordered" evidence="9">
    <location>
        <begin position="313"/>
        <end position="332"/>
    </location>
</feature>
<feature type="transmembrane region" description="Helical" evidence="10">
    <location>
        <begin position="24"/>
        <end position="44"/>
    </location>
</feature>
<dbReference type="GO" id="GO:0009431">
    <property type="term" value="C:bacterial-type flagellum basal body, MS ring"/>
    <property type="evidence" value="ECO:0007669"/>
    <property type="project" value="InterPro"/>
</dbReference>
<evidence type="ECO:0000256" key="9">
    <source>
        <dbReference type="SAM" id="MobiDB-lite"/>
    </source>
</evidence>
<gene>
    <name evidence="13" type="primary">fliF</name>
    <name evidence="13" type="ORF">DRJ00_02385</name>
</gene>
<keyword evidence="7 10" id="KW-0472">Membrane</keyword>
<keyword evidence="13" id="KW-0966">Cell projection</keyword>
<evidence type="ECO:0000256" key="4">
    <source>
        <dbReference type="ARBA" id="ARBA00022475"/>
    </source>
</evidence>
<evidence type="ECO:0000313" key="14">
    <source>
        <dbReference type="Proteomes" id="UP000279422"/>
    </source>
</evidence>
<feature type="domain" description="Flagellar M-ring C-terminal" evidence="12">
    <location>
        <begin position="250"/>
        <end position="406"/>
    </location>
</feature>
<evidence type="ECO:0000259" key="12">
    <source>
        <dbReference type="Pfam" id="PF08345"/>
    </source>
</evidence>
<sequence length="407" mass="45506">MDFLRQLIEQISSIWKKLEVSQKLTILAVMIGFLISLLLLVSYVKQPEYGILYSNLTSEDAGNVINKLREKKIPYRLEQQGRTILIPSSQVYETRIDLAMEGIPKGGEVGFEIFDKTNLGMSSFMEKINYQRALQGELSRTIQGLSEVLQARVHLTIPEPTPFIEEEKPPTAAVVLKLRPGVRLNKNQIYGIAYLVASSVEGLEPENVSIIDEKGNMLFGGKDSSYLTSSQLELKRSVEQYLTDKISSLLTSVLGPNKVVARINAELNFDHIQRTEERYSPKGKVVQSETRDEELRRGMASLIAGVPGVSSNIGNESISNSTAPQEERREKSSVQYALNKTVEHLIREAGNIEKLSIAVMIDGTYRTTKDGKREYIPRSEEEMEKLTSIIKAATGYDESRGDTITVA</sequence>
<keyword evidence="6 10" id="KW-1133">Transmembrane helix</keyword>
<keyword evidence="8" id="KW-0975">Bacterial flagellum</keyword>
<dbReference type="AlphaFoldDB" id="A0A497E514"/>
<dbReference type="Gene3D" id="3.30.300.30">
    <property type="match status" value="1"/>
</dbReference>